<dbReference type="HAMAP" id="MF_00066">
    <property type="entry name" value="Sulf_adenylyltr"/>
    <property type="match status" value="1"/>
</dbReference>
<name>A0A0F9MMP4_9ZZZZ</name>
<organism evidence="12">
    <name type="scientific">marine sediment metagenome</name>
    <dbReference type="NCBI Taxonomy" id="412755"/>
    <lineage>
        <taxon>unclassified sequences</taxon>
        <taxon>metagenomes</taxon>
        <taxon>ecological metagenomes</taxon>
    </lineage>
</organism>
<dbReference type="CDD" id="cd00517">
    <property type="entry name" value="ATPS"/>
    <property type="match status" value="1"/>
</dbReference>
<proteinExistence type="inferred from homology"/>
<dbReference type="InterPro" id="IPR002650">
    <property type="entry name" value="Sulphate_adenylyltransferase"/>
</dbReference>
<dbReference type="AlphaFoldDB" id="A0A0F9MMP4"/>
<evidence type="ECO:0000256" key="4">
    <source>
        <dbReference type="ARBA" id="ARBA00022695"/>
    </source>
</evidence>
<evidence type="ECO:0000256" key="5">
    <source>
        <dbReference type="ARBA" id="ARBA00022741"/>
    </source>
</evidence>
<dbReference type="EC" id="2.7.7.4" evidence="2"/>
<dbReference type="Pfam" id="PF14306">
    <property type="entry name" value="PUA_2"/>
    <property type="match status" value="1"/>
</dbReference>
<evidence type="ECO:0000259" key="11">
    <source>
        <dbReference type="Pfam" id="PF14306"/>
    </source>
</evidence>
<dbReference type="NCBIfam" id="TIGR00339">
    <property type="entry name" value="sopT"/>
    <property type="match status" value="1"/>
</dbReference>
<evidence type="ECO:0000256" key="8">
    <source>
        <dbReference type="ARBA" id="ARBA00037980"/>
    </source>
</evidence>
<dbReference type="SUPFAM" id="SSF52374">
    <property type="entry name" value="Nucleotidylyl transferase"/>
    <property type="match status" value="1"/>
</dbReference>
<dbReference type="NCBIfam" id="NF003166">
    <property type="entry name" value="PRK04149.1"/>
    <property type="match status" value="1"/>
</dbReference>
<sequence>MIKNIEPHGGKLVNRILVGEERDELREKAMNNCMKKVRINYREITDLELIATGAMSPLTGFMCKEDYGNVIDVMRLANGLPWTVPVTLSATKDEAKDLKEGEDVVLADSDDNLVAVLHLEEKFHHDKNKEALEVYGVDTKMHPGVDYVYKMGDVLLGGKISVINRPKHKDFDNYRLDPAETRRLFTKKGWKRVVGFQTRNPVHRAHEYIQKCAMEIVDAILLHPLVGETKGDDIPADVRIRSYEVLLDKYYPRDRVAFAVFPAAMRYAGPREAVFHAILRKNYGCTHFIVGRDHAGVGSYYGSFDAHYIFDEFDSLEIGITPLFFDYTFYCNRCLGMASYKTCPHDSSNHVSLSGTEVRNMLKKGHSPPPVFTRPEVAKVLSEYFRCKPYKTK</sequence>
<dbReference type="InterPro" id="IPR014729">
    <property type="entry name" value="Rossmann-like_a/b/a_fold"/>
</dbReference>
<comment type="similarity">
    <text evidence="8">Belongs to the sulfate adenylyltransferase family.</text>
</comment>
<dbReference type="Gene3D" id="3.10.400.10">
    <property type="entry name" value="Sulfate adenylyltransferase"/>
    <property type="match status" value="1"/>
</dbReference>
<comment type="pathway">
    <text evidence="1">Sulfur metabolism; hydrogen sulfide biosynthesis; sulfite from sulfate: step 1/3.</text>
</comment>
<dbReference type="GO" id="GO:0005524">
    <property type="term" value="F:ATP binding"/>
    <property type="evidence" value="ECO:0007669"/>
    <property type="project" value="UniProtKB-KW"/>
</dbReference>
<keyword evidence="6" id="KW-0067">ATP-binding</keyword>
<dbReference type="PANTHER" id="PTHR43509">
    <property type="match status" value="1"/>
</dbReference>
<keyword evidence="5" id="KW-0547">Nucleotide-binding</keyword>
<dbReference type="GO" id="GO:0070814">
    <property type="term" value="P:hydrogen sulfide biosynthetic process"/>
    <property type="evidence" value="ECO:0007669"/>
    <property type="project" value="UniProtKB-UniPathway"/>
</dbReference>
<evidence type="ECO:0000256" key="7">
    <source>
        <dbReference type="ARBA" id="ARBA00031812"/>
    </source>
</evidence>
<dbReference type="Gene3D" id="3.40.50.620">
    <property type="entry name" value="HUPs"/>
    <property type="match status" value="1"/>
</dbReference>
<evidence type="ECO:0000256" key="2">
    <source>
        <dbReference type="ARBA" id="ARBA00012391"/>
    </source>
</evidence>
<dbReference type="InterPro" id="IPR015947">
    <property type="entry name" value="PUA-like_sf"/>
</dbReference>
<evidence type="ECO:0000256" key="3">
    <source>
        <dbReference type="ARBA" id="ARBA00022679"/>
    </source>
</evidence>
<evidence type="ECO:0000259" key="10">
    <source>
        <dbReference type="Pfam" id="PF01747"/>
    </source>
</evidence>
<dbReference type="InterPro" id="IPR025980">
    <property type="entry name" value="ATP-Sase_PUA-like_dom"/>
</dbReference>
<gene>
    <name evidence="12" type="ORF">LCGC14_1440900</name>
</gene>
<dbReference type="UniPathway" id="UPA00140">
    <property type="reaction ID" value="UER00204"/>
</dbReference>
<dbReference type="InterPro" id="IPR020792">
    <property type="entry name" value="SO4_adenylyltransferase_pro"/>
</dbReference>
<dbReference type="EMBL" id="LAZR01009821">
    <property type="protein sequence ID" value="KKM70422.1"/>
    <property type="molecule type" value="Genomic_DNA"/>
</dbReference>
<feature type="domain" description="Sulphate adenylyltransferase catalytic" evidence="10">
    <location>
        <begin position="173"/>
        <end position="384"/>
    </location>
</feature>
<accession>A0A0F9MMP4</accession>
<dbReference type="InterPro" id="IPR024951">
    <property type="entry name" value="Sulfurylase_cat_dom"/>
</dbReference>
<comment type="caution">
    <text evidence="12">The sequence shown here is derived from an EMBL/GenBank/DDBJ whole genome shotgun (WGS) entry which is preliminary data.</text>
</comment>
<evidence type="ECO:0000256" key="1">
    <source>
        <dbReference type="ARBA" id="ARBA00005048"/>
    </source>
</evidence>
<reference evidence="12" key="1">
    <citation type="journal article" date="2015" name="Nature">
        <title>Complex archaea that bridge the gap between prokaryotes and eukaryotes.</title>
        <authorList>
            <person name="Spang A."/>
            <person name="Saw J.H."/>
            <person name="Jorgensen S.L."/>
            <person name="Zaremba-Niedzwiedzka K."/>
            <person name="Martijn J."/>
            <person name="Lind A.E."/>
            <person name="van Eijk R."/>
            <person name="Schleper C."/>
            <person name="Guy L."/>
            <person name="Ettema T.J."/>
        </authorList>
    </citation>
    <scope>NUCLEOTIDE SEQUENCE</scope>
</reference>
<dbReference type="SUPFAM" id="SSF88697">
    <property type="entry name" value="PUA domain-like"/>
    <property type="match status" value="1"/>
</dbReference>
<dbReference type="PANTHER" id="PTHR43509:SF1">
    <property type="entry name" value="SULFATE ADENYLYLTRANSFERASE"/>
    <property type="match status" value="1"/>
</dbReference>
<keyword evidence="3" id="KW-0808">Transferase</keyword>
<dbReference type="GO" id="GO:0000103">
    <property type="term" value="P:sulfate assimilation"/>
    <property type="evidence" value="ECO:0007669"/>
    <property type="project" value="InterPro"/>
</dbReference>
<dbReference type="GO" id="GO:0004781">
    <property type="term" value="F:sulfate adenylyltransferase (ATP) activity"/>
    <property type="evidence" value="ECO:0007669"/>
    <property type="project" value="UniProtKB-EC"/>
</dbReference>
<evidence type="ECO:0000313" key="12">
    <source>
        <dbReference type="EMBL" id="KKM70422.1"/>
    </source>
</evidence>
<feature type="domain" description="ATP-sulfurylase PUA-like" evidence="11">
    <location>
        <begin position="5"/>
        <end position="165"/>
    </location>
</feature>
<dbReference type="Pfam" id="PF01747">
    <property type="entry name" value="ATP-sulfurylase"/>
    <property type="match status" value="1"/>
</dbReference>
<evidence type="ECO:0000256" key="9">
    <source>
        <dbReference type="ARBA" id="ARBA00041598"/>
    </source>
</evidence>
<protein>
    <recommendedName>
        <fullName evidence="2">sulfate adenylyltransferase</fullName>
        <ecNumber evidence="2">2.7.7.4</ecNumber>
    </recommendedName>
    <alternativeName>
        <fullName evidence="9">ATP-sulfurylase</fullName>
    </alternativeName>
    <alternativeName>
        <fullName evidence="7">Sulfate adenylate transferase</fullName>
    </alternativeName>
</protein>
<keyword evidence="4" id="KW-0548">Nucleotidyltransferase</keyword>
<evidence type="ECO:0000256" key="6">
    <source>
        <dbReference type="ARBA" id="ARBA00022840"/>
    </source>
</evidence>